<name>B3SD35_TRIAD</name>
<keyword evidence="4" id="KW-0677">Repeat</keyword>
<evidence type="ECO:0000256" key="5">
    <source>
        <dbReference type="ARBA" id="ARBA00022989"/>
    </source>
</evidence>
<dbReference type="GO" id="GO:0005886">
    <property type="term" value="C:plasma membrane"/>
    <property type="evidence" value="ECO:0000318"/>
    <property type="project" value="GO_Central"/>
</dbReference>
<evidence type="ECO:0000259" key="9">
    <source>
        <dbReference type="PROSITE" id="PS50262"/>
    </source>
</evidence>
<dbReference type="OMA" id="ENCACND"/>
<dbReference type="AlphaFoldDB" id="B3SD35"/>
<comment type="subcellular location">
    <subcellularLocation>
        <location evidence="1">Membrane</location>
    </subcellularLocation>
</comment>
<keyword evidence="7" id="KW-0807">Transducer</keyword>
<proteinExistence type="inferred from homology"/>
<dbReference type="GO" id="GO:0007189">
    <property type="term" value="P:adenylate cyclase-activating G protein-coupled receptor signaling pathway"/>
    <property type="evidence" value="ECO:0000318"/>
    <property type="project" value="GO_Central"/>
</dbReference>
<feature type="domain" description="G-protein coupled receptors family 1 profile" evidence="9">
    <location>
        <begin position="25"/>
        <end position="284"/>
    </location>
</feature>
<feature type="transmembrane region" description="Helical" evidence="8">
    <location>
        <begin position="85"/>
        <end position="114"/>
    </location>
</feature>
<dbReference type="Proteomes" id="UP000009022">
    <property type="component" value="Unassembled WGS sequence"/>
</dbReference>
<feature type="non-terminal residue" evidence="10">
    <location>
        <position position="1"/>
    </location>
</feature>
<evidence type="ECO:0000256" key="2">
    <source>
        <dbReference type="ARBA" id="ARBA00022614"/>
    </source>
</evidence>
<dbReference type="KEGG" id="tad:TRIADDRAFT_3740"/>
<dbReference type="InParanoid" id="B3SD35"/>
<dbReference type="FunCoup" id="B3SD35">
    <property type="interactions" value="187"/>
</dbReference>
<feature type="transmembrane region" description="Helical" evidence="8">
    <location>
        <begin position="185"/>
        <end position="208"/>
    </location>
</feature>
<evidence type="ECO:0000256" key="3">
    <source>
        <dbReference type="ARBA" id="ARBA00022692"/>
    </source>
</evidence>
<evidence type="ECO:0000256" key="4">
    <source>
        <dbReference type="ARBA" id="ARBA00022737"/>
    </source>
</evidence>
<dbReference type="PANTHER" id="PTHR24372:SF77">
    <property type="entry name" value="G-PROTEIN COUPLED RECEPTORS FAMILY 1 PROFILE DOMAIN-CONTAINING PROTEIN"/>
    <property type="match status" value="1"/>
</dbReference>
<dbReference type="CTD" id="6759360"/>
<dbReference type="CDD" id="cd14980">
    <property type="entry name" value="7tmA_Glycoprotein_LRR_R-like"/>
    <property type="match status" value="1"/>
</dbReference>
<dbReference type="HOGENOM" id="CLU_006130_0_1_1"/>
<feature type="transmembrane region" description="Helical" evidence="8">
    <location>
        <begin position="13"/>
        <end position="34"/>
    </location>
</feature>
<dbReference type="PROSITE" id="PS50262">
    <property type="entry name" value="G_PROTEIN_RECEP_F1_2"/>
    <property type="match status" value="1"/>
</dbReference>
<feature type="transmembrane region" description="Helical" evidence="8">
    <location>
        <begin position="135"/>
        <end position="156"/>
    </location>
</feature>
<dbReference type="Pfam" id="PF00001">
    <property type="entry name" value="7tm_1"/>
    <property type="match status" value="1"/>
</dbReference>
<feature type="transmembrane region" description="Helical" evidence="8">
    <location>
        <begin position="228"/>
        <end position="251"/>
    </location>
</feature>
<gene>
    <name evidence="10" type="ORF">TRIADDRAFT_3740</name>
</gene>
<dbReference type="SUPFAM" id="SSF81321">
    <property type="entry name" value="Family A G protein-coupled receptor-like"/>
    <property type="match status" value="1"/>
</dbReference>
<organism evidence="10 11">
    <name type="scientific">Trichoplax adhaerens</name>
    <name type="common">Trichoplax reptans</name>
    <dbReference type="NCBI Taxonomy" id="10228"/>
    <lineage>
        <taxon>Eukaryota</taxon>
        <taxon>Metazoa</taxon>
        <taxon>Placozoa</taxon>
        <taxon>Uniplacotomia</taxon>
        <taxon>Trichoplacea</taxon>
        <taxon>Trichoplacidae</taxon>
        <taxon>Trichoplax</taxon>
    </lineage>
</organism>
<evidence type="ECO:0000256" key="1">
    <source>
        <dbReference type="ARBA" id="ARBA00004370"/>
    </source>
</evidence>
<keyword evidence="3 7" id="KW-0812">Transmembrane</keyword>
<keyword evidence="2" id="KW-0433">Leucine-rich repeat</keyword>
<dbReference type="InterPro" id="IPR017452">
    <property type="entry name" value="GPCR_Rhodpsn_7TM"/>
</dbReference>
<dbReference type="GO" id="GO:0008528">
    <property type="term" value="F:G protein-coupled peptide receptor activity"/>
    <property type="evidence" value="ECO:0000318"/>
    <property type="project" value="GO_Central"/>
</dbReference>
<evidence type="ECO:0000256" key="8">
    <source>
        <dbReference type="SAM" id="Phobius"/>
    </source>
</evidence>
<dbReference type="PhylomeDB" id="B3SD35"/>
<feature type="non-terminal residue" evidence="10">
    <location>
        <position position="286"/>
    </location>
</feature>
<evidence type="ECO:0000313" key="11">
    <source>
        <dbReference type="Proteomes" id="UP000009022"/>
    </source>
</evidence>
<protein>
    <recommendedName>
        <fullName evidence="9">G-protein coupled receptors family 1 profile domain-containing protein</fullName>
    </recommendedName>
</protein>
<keyword evidence="11" id="KW-1185">Reference proteome</keyword>
<comment type="similarity">
    <text evidence="7">Belongs to the G-protein coupled receptor 1 family.</text>
</comment>
<dbReference type="PANTHER" id="PTHR24372">
    <property type="entry name" value="GLYCOPROTEIN HORMONE RECEPTOR"/>
    <property type="match status" value="1"/>
</dbReference>
<feature type="transmembrane region" description="Helical" evidence="8">
    <location>
        <begin position="263"/>
        <end position="284"/>
    </location>
</feature>
<dbReference type="PRINTS" id="PR00237">
    <property type="entry name" value="GPCRRHODOPSN"/>
</dbReference>
<dbReference type="EMBL" id="DS985275">
    <property type="protein sequence ID" value="EDV19372.1"/>
    <property type="molecule type" value="Genomic_DNA"/>
</dbReference>
<keyword evidence="7" id="KW-0675">Receptor</keyword>
<evidence type="ECO:0000256" key="6">
    <source>
        <dbReference type="ARBA" id="ARBA00023136"/>
    </source>
</evidence>
<dbReference type="GeneID" id="6759360"/>
<keyword evidence="6 8" id="KW-0472">Membrane</keyword>
<dbReference type="GO" id="GO:0009755">
    <property type="term" value="P:hormone-mediated signaling pathway"/>
    <property type="evidence" value="ECO:0000318"/>
    <property type="project" value="GO_Central"/>
</dbReference>
<dbReference type="RefSeq" id="XP_002118147.1">
    <property type="nucleotide sequence ID" value="XM_002118111.1"/>
</dbReference>
<dbReference type="STRING" id="10228.B3SD35"/>
<dbReference type="eggNOG" id="KOG2087">
    <property type="taxonomic scope" value="Eukaryota"/>
</dbReference>
<dbReference type="OrthoDB" id="9445642at2759"/>
<feature type="transmembrane region" description="Helical" evidence="8">
    <location>
        <begin position="46"/>
        <end position="65"/>
    </location>
</feature>
<keyword evidence="5 8" id="KW-1133">Transmembrane helix</keyword>
<dbReference type="PROSITE" id="PS00237">
    <property type="entry name" value="G_PROTEIN_RECEP_F1_1"/>
    <property type="match status" value="1"/>
</dbReference>
<evidence type="ECO:0000313" key="10">
    <source>
        <dbReference type="EMBL" id="EDV19372.1"/>
    </source>
</evidence>
<accession>B3SD35</accession>
<dbReference type="InterPro" id="IPR000276">
    <property type="entry name" value="GPCR_Rhodpsn"/>
</dbReference>
<keyword evidence="7" id="KW-0297">G-protein coupled receptor</keyword>
<dbReference type="Gene3D" id="1.20.1070.10">
    <property type="entry name" value="Rhodopsin 7-helix transmembrane proteins"/>
    <property type="match status" value="1"/>
</dbReference>
<sequence length="286" mass="32626">TCSNILSHLSLKLFVWIIGILALFGNLTVLYINLYKIKQRTEPVPMLLITNLAVSDLMMAGYMLIIGSADLTYHDIYAFNAEVWLRSFTCVLACFLCCTASLMSVLMMITISFDRYIYIAFPYSAKRLSPQHAKVIILIQWMICFVFVGLPVAYSYKADGDLRIYEYTSICMASNFRNFHFRVWIIGYLTITLICWLTTCLMYSHMFIAIHNTSRAATSRAHDGGKRIAMRLFAIVITDLISWVPYYAYMIQVMIDPTDSGSVVLQFAIIVALPINSAINPYLYTM</sequence>
<evidence type="ECO:0000256" key="7">
    <source>
        <dbReference type="RuleBase" id="RU000688"/>
    </source>
</evidence>
<dbReference type="FunFam" id="1.20.1070.10:FF:000263">
    <property type="entry name" value="G-protein coupled receptor GRL101-like protein"/>
    <property type="match status" value="1"/>
</dbReference>
<reference evidence="10 11" key="1">
    <citation type="journal article" date="2008" name="Nature">
        <title>The Trichoplax genome and the nature of placozoans.</title>
        <authorList>
            <person name="Srivastava M."/>
            <person name="Begovic E."/>
            <person name="Chapman J."/>
            <person name="Putnam N.H."/>
            <person name="Hellsten U."/>
            <person name="Kawashima T."/>
            <person name="Kuo A."/>
            <person name="Mitros T."/>
            <person name="Salamov A."/>
            <person name="Carpenter M.L."/>
            <person name="Signorovitch A.Y."/>
            <person name="Moreno M.A."/>
            <person name="Kamm K."/>
            <person name="Grimwood J."/>
            <person name="Schmutz J."/>
            <person name="Shapiro H."/>
            <person name="Grigoriev I.V."/>
            <person name="Buss L.W."/>
            <person name="Schierwater B."/>
            <person name="Dellaporta S.L."/>
            <person name="Rokhsar D.S."/>
        </authorList>
    </citation>
    <scope>NUCLEOTIDE SEQUENCE [LARGE SCALE GENOMIC DNA]</scope>
    <source>
        <strain evidence="10 11">Grell-BS-1999</strain>
    </source>
</reference>